<proteinExistence type="predicted"/>
<dbReference type="InParanoid" id="A0A6P6EY77"/>
<gene>
    <name evidence="3" type="primary">LOC101577060</name>
</gene>
<dbReference type="GO" id="GO:0031146">
    <property type="term" value="P:SCF-dependent proteasomal ubiquitin-dependent protein catabolic process"/>
    <property type="evidence" value="ECO:0007669"/>
    <property type="project" value="TreeGrafter"/>
</dbReference>
<organism evidence="2 3">
    <name type="scientific">Octodon degus</name>
    <name type="common">Degu</name>
    <name type="synonym">Sciurus degus</name>
    <dbReference type="NCBI Taxonomy" id="10160"/>
    <lineage>
        <taxon>Eukaryota</taxon>
        <taxon>Metazoa</taxon>
        <taxon>Chordata</taxon>
        <taxon>Craniata</taxon>
        <taxon>Vertebrata</taxon>
        <taxon>Euteleostomi</taxon>
        <taxon>Mammalia</taxon>
        <taxon>Eutheria</taxon>
        <taxon>Euarchontoglires</taxon>
        <taxon>Glires</taxon>
        <taxon>Rodentia</taxon>
        <taxon>Hystricomorpha</taxon>
        <taxon>Octodontidae</taxon>
        <taxon>Octodon</taxon>
    </lineage>
</organism>
<dbReference type="GO" id="GO:0019005">
    <property type="term" value="C:SCF ubiquitin ligase complex"/>
    <property type="evidence" value="ECO:0007669"/>
    <property type="project" value="TreeGrafter"/>
</dbReference>
<protein>
    <submittedName>
        <fullName evidence="3">F-box only protein 27-like</fullName>
    </submittedName>
</protein>
<dbReference type="Proteomes" id="UP000515203">
    <property type="component" value="Unplaced"/>
</dbReference>
<dbReference type="InterPro" id="IPR008979">
    <property type="entry name" value="Galactose-bd-like_sf"/>
</dbReference>
<dbReference type="SUPFAM" id="SSF49785">
    <property type="entry name" value="Galactose-binding domain-like"/>
    <property type="match status" value="1"/>
</dbReference>
<dbReference type="Pfam" id="PF04300">
    <property type="entry name" value="FBA"/>
    <property type="match status" value="1"/>
</dbReference>
<dbReference type="GO" id="GO:0061630">
    <property type="term" value="F:ubiquitin protein ligase activity"/>
    <property type="evidence" value="ECO:0007669"/>
    <property type="project" value="TreeGrafter"/>
</dbReference>
<dbReference type="GO" id="GO:0005737">
    <property type="term" value="C:cytoplasm"/>
    <property type="evidence" value="ECO:0007669"/>
    <property type="project" value="TreeGrafter"/>
</dbReference>
<reference evidence="3" key="1">
    <citation type="submission" date="2025-08" db="UniProtKB">
        <authorList>
            <consortium name="RefSeq"/>
        </authorList>
    </citation>
    <scope>IDENTIFICATION</scope>
</reference>
<dbReference type="RefSeq" id="XP_023577229.1">
    <property type="nucleotide sequence ID" value="XM_023721461.1"/>
</dbReference>
<evidence type="ECO:0000313" key="2">
    <source>
        <dbReference type="Proteomes" id="UP000515203"/>
    </source>
</evidence>
<evidence type="ECO:0000313" key="3">
    <source>
        <dbReference type="RefSeq" id="XP_023577229.1"/>
    </source>
</evidence>
<dbReference type="FunFam" id="2.60.120.260:FF:000012">
    <property type="entry name" value="F-box only protein 2"/>
    <property type="match status" value="1"/>
</dbReference>
<name>A0A6P6EY77_OCTDE</name>
<dbReference type="InterPro" id="IPR007397">
    <property type="entry name" value="F-box-assoc_dom"/>
</dbReference>
<evidence type="ECO:0000259" key="1">
    <source>
        <dbReference type="PROSITE" id="PS51114"/>
    </source>
</evidence>
<dbReference type="InterPro" id="IPR039752">
    <property type="entry name" value="F-box_only"/>
</dbReference>
<dbReference type="OrthoDB" id="1107553at2759"/>
<dbReference type="PROSITE" id="PS51114">
    <property type="entry name" value="FBA"/>
    <property type="match status" value="1"/>
</dbReference>
<dbReference type="SMART" id="SM01198">
    <property type="entry name" value="FBA"/>
    <property type="match status" value="1"/>
</dbReference>
<feature type="domain" description="FBA" evidence="1">
    <location>
        <begin position="55"/>
        <end position="230"/>
    </location>
</feature>
<dbReference type="PANTHER" id="PTHR12125">
    <property type="entry name" value="F-BOX ONLY PROTEIN 6-LIKE PROTEIN"/>
    <property type="match status" value="1"/>
</dbReference>
<dbReference type="GO" id="GO:0006516">
    <property type="term" value="P:glycoprotein catabolic process"/>
    <property type="evidence" value="ECO:0007669"/>
    <property type="project" value="TreeGrafter"/>
</dbReference>
<dbReference type="Gene3D" id="2.60.120.260">
    <property type="entry name" value="Galactose-binding domain-like"/>
    <property type="match status" value="1"/>
</dbReference>
<dbReference type="PANTHER" id="PTHR12125:SF9">
    <property type="entry name" value="F-BOX ONLY PROTEIN 27"/>
    <property type="match status" value="1"/>
</dbReference>
<accession>A0A6P6EY77</accession>
<dbReference type="AlphaFoldDB" id="A0A6P6EY77"/>
<dbReference type="GeneID" id="101577060"/>
<dbReference type="GO" id="GO:0036503">
    <property type="term" value="P:ERAD pathway"/>
    <property type="evidence" value="ECO:0007669"/>
    <property type="project" value="TreeGrafter"/>
</dbReference>
<sequence>MFAPDEKEVGSGEAEGIWREEAVLRRPLPKALTVPPLWRRRRRAYGQTKDKQVRFCSLRPIGRNLIRNPCGQEGLRKWRALHGGDGWVVENNLVPVPGAPSQTCFVTSYGWCSKKQILNLEAEGLWPELLDSGKIDICVSDWWGVRHDCGGWYQLLVQLLDANKTVLDEFSATRSSIAHPKSMYFQVTHVFSNIKVGVRFVSFEHAGKDTLFWAGHYGTRMTNSSVTVRVSQP</sequence>
<keyword evidence="2" id="KW-1185">Reference proteome</keyword>